<comment type="caution">
    <text evidence="2">The sequence shown here is derived from an EMBL/GenBank/DDBJ whole genome shotgun (WGS) entry which is preliminary data.</text>
</comment>
<sequence>MLRSLRLVPVLLALFALAPGCTTLQQIANFQNVDFDLDRVSNGLVAGVDLDRLVQNRRVGVADGARITAAALRGEVPLSFTLFVGADNPTGNPVAQVLSLDWTMFLDGTETINGTYNETVSLQPGQRSLIPIDMELDLVRFFGNNAGDIIDLIGDLAGDGSQPSMIRLQARPTVNTALGPIRYPGTISIEFPVGSQN</sequence>
<evidence type="ECO:0000313" key="2">
    <source>
        <dbReference type="EMBL" id="OZC02248.1"/>
    </source>
</evidence>
<accession>A0A259TXF7</accession>
<gene>
    <name evidence="2" type="ORF">BSZ36_04140</name>
</gene>
<evidence type="ECO:0000313" key="3">
    <source>
        <dbReference type="Proteomes" id="UP000216446"/>
    </source>
</evidence>
<dbReference type="EMBL" id="MQWB01000001">
    <property type="protein sequence ID" value="OZC02248.1"/>
    <property type="molecule type" value="Genomic_DNA"/>
</dbReference>
<keyword evidence="3" id="KW-1185">Reference proteome</keyword>
<dbReference type="AlphaFoldDB" id="A0A259TXF7"/>
<proteinExistence type="predicted"/>
<dbReference type="RefSeq" id="WP_094546302.1">
    <property type="nucleotide sequence ID" value="NZ_MQWB01000001.1"/>
</dbReference>
<feature type="signal peptide" evidence="1">
    <location>
        <begin position="1"/>
        <end position="18"/>
    </location>
</feature>
<evidence type="ECO:0008006" key="4">
    <source>
        <dbReference type="Google" id="ProtNLM"/>
    </source>
</evidence>
<dbReference type="OrthoDB" id="1496206at2"/>
<name>A0A259TXF7_9BACT</name>
<reference evidence="2 3" key="1">
    <citation type="submission" date="2016-11" db="EMBL/GenBank/DDBJ databases">
        <title>Study of marine rhodopsin-containing bacteria.</title>
        <authorList>
            <person name="Yoshizawa S."/>
            <person name="Kumagai Y."/>
            <person name="Kogure K."/>
        </authorList>
    </citation>
    <scope>NUCLEOTIDE SEQUENCE [LARGE SCALE GENOMIC DNA]</scope>
    <source>
        <strain evidence="2 3">SG-29</strain>
    </source>
</reference>
<organism evidence="2 3">
    <name type="scientific">Rubricoccus marinus</name>
    <dbReference type="NCBI Taxonomy" id="716817"/>
    <lineage>
        <taxon>Bacteria</taxon>
        <taxon>Pseudomonadati</taxon>
        <taxon>Rhodothermota</taxon>
        <taxon>Rhodothermia</taxon>
        <taxon>Rhodothermales</taxon>
        <taxon>Rubricoccaceae</taxon>
        <taxon>Rubricoccus</taxon>
    </lineage>
</organism>
<keyword evidence="1" id="KW-0732">Signal</keyword>
<dbReference type="Gene3D" id="2.60.40.1820">
    <property type="match status" value="1"/>
</dbReference>
<feature type="chain" id="PRO_5013374214" description="DUF1439 domain-containing protein" evidence="1">
    <location>
        <begin position="19"/>
        <end position="197"/>
    </location>
</feature>
<dbReference type="Proteomes" id="UP000216446">
    <property type="component" value="Unassembled WGS sequence"/>
</dbReference>
<protein>
    <recommendedName>
        <fullName evidence="4">DUF1439 domain-containing protein</fullName>
    </recommendedName>
</protein>
<evidence type="ECO:0000256" key="1">
    <source>
        <dbReference type="SAM" id="SignalP"/>
    </source>
</evidence>
<dbReference type="InParanoid" id="A0A259TXF7"/>